<dbReference type="InterPro" id="IPR043129">
    <property type="entry name" value="ATPase_NBD"/>
</dbReference>
<sequence>MAEQGLDPKSEHGSGGPAGSESTAAFQMVSRGSSKVSFILKSTSDSSPVSESSHRLSLMLNASSGSQPGSNMFFAFSKSRPVSTSDASETDQVDQEGGGSFFLPHQESSATTSSLLSFSVVHSGLPRSSIEQQVVPKSRGSITSSFVSISKTAGLEAKPAHRLMPHRPQSSISSISESLQKHLLPFYVTPEQLLSVKDLMVAALENGLKQTDKTTSYLPMLPTYVSALPDGT</sequence>
<keyword evidence="7" id="KW-0547">Nucleotide-binding</keyword>
<dbReference type="GeneID" id="112541497"/>
<dbReference type="Gene3D" id="1.10.287.1250">
    <property type="match status" value="1"/>
</dbReference>
<dbReference type="PANTHER" id="PTHR19443">
    <property type="entry name" value="HEXOKINASE"/>
    <property type="match status" value="1"/>
</dbReference>
<dbReference type="GO" id="GO:0005536">
    <property type="term" value="F:D-glucose binding"/>
    <property type="evidence" value="ECO:0007669"/>
    <property type="project" value="InterPro"/>
</dbReference>
<dbReference type="GO" id="GO:0004340">
    <property type="term" value="F:glucokinase activity"/>
    <property type="evidence" value="ECO:0007669"/>
    <property type="project" value="TreeGrafter"/>
</dbReference>
<comment type="pathway">
    <text evidence="1">Carbohydrate degradation; glycolysis; D-glyceraldehyde 3-phosphate and glycerone phosphate from D-glucose: step 1/4.</text>
</comment>
<evidence type="ECO:0000259" key="9">
    <source>
        <dbReference type="Pfam" id="PF00349"/>
    </source>
</evidence>
<comment type="catalytic activity">
    <reaction evidence="5">
        <text>D-fructose + ATP = D-fructose 6-phosphate + ADP + H(+)</text>
        <dbReference type="Rhea" id="RHEA:16125"/>
        <dbReference type="ChEBI" id="CHEBI:15378"/>
        <dbReference type="ChEBI" id="CHEBI:30616"/>
        <dbReference type="ChEBI" id="CHEBI:37721"/>
        <dbReference type="ChEBI" id="CHEBI:61527"/>
        <dbReference type="ChEBI" id="CHEBI:456216"/>
        <dbReference type="EC" id="2.7.1.1"/>
    </reaction>
    <physiologicalReaction direction="left-to-right" evidence="5">
        <dbReference type="Rhea" id="RHEA:16126"/>
    </physiologicalReaction>
</comment>
<keyword evidence="3 7" id="KW-0324">Glycolysis</keyword>
<dbReference type="PANTHER" id="PTHR19443:SF16">
    <property type="entry name" value="HEXOKINASE TYPE 1-RELATED"/>
    <property type="match status" value="1"/>
</dbReference>
<comment type="similarity">
    <text evidence="7">Belongs to the hexokinase family.</text>
</comment>
<reference evidence="11" key="1">
    <citation type="submission" date="2025-08" db="UniProtKB">
        <authorList>
            <consortium name="RefSeq"/>
        </authorList>
    </citation>
    <scope>IDENTIFICATION</scope>
    <source>
        <tissue evidence="11">Liver</tissue>
    </source>
</reference>
<dbReference type="GO" id="GO:0008865">
    <property type="term" value="F:fructokinase activity"/>
    <property type="evidence" value="ECO:0007669"/>
    <property type="project" value="TreeGrafter"/>
</dbReference>
<dbReference type="KEGG" id="pbi:112541497"/>
<accession>A0A9F5IU91</accession>
<evidence type="ECO:0000256" key="1">
    <source>
        <dbReference type="ARBA" id="ARBA00004888"/>
    </source>
</evidence>
<dbReference type="EC" id="2.7.1.-" evidence="7"/>
<dbReference type="InterPro" id="IPR022672">
    <property type="entry name" value="Hexokinase_N"/>
</dbReference>
<keyword evidence="7" id="KW-0418">Kinase</keyword>
<evidence type="ECO:0000256" key="8">
    <source>
        <dbReference type="SAM" id="MobiDB-lite"/>
    </source>
</evidence>
<evidence type="ECO:0000313" key="10">
    <source>
        <dbReference type="Proteomes" id="UP000695026"/>
    </source>
</evidence>
<comment type="catalytic activity">
    <reaction evidence="4">
        <text>a D-hexose + ATP = a D-hexose 6-phosphate + ADP + H(+)</text>
        <dbReference type="Rhea" id="RHEA:22740"/>
        <dbReference type="ChEBI" id="CHEBI:4194"/>
        <dbReference type="ChEBI" id="CHEBI:15378"/>
        <dbReference type="ChEBI" id="CHEBI:30616"/>
        <dbReference type="ChEBI" id="CHEBI:229467"/>
        <dbReference type="ChEBI" id="CHEBI:456216"/>
        <dbReference type="EC" id="2.7.1.1"/>
    </reaction>
    <physiologicalReaction direction="left-to-right" evidence="4">
        <dbReference type="Rhea" id="RHEA:22741"/>
    </physiologicalReaction>
</comment>
<feature type="compositionally biased region" description="Basic and acidic residues" evidence="8">
    <location>
        <begin position="1"/>
        <end position="12"/>
    </location>
</feature>
<dbReference type="GO" id="GO:0001678">
    <property type="term" value="P:intracellular glucose homeostasis"/>
    <property type="evidence" value="ECO:0007669"/>
    <property type="project" value="InterPro"/>
</dbReference>
<keyword evidence="7" id="KW-0808">Transferase</keyword>
<evidence type="ECO:0000313" key="11">
    <source>
        <dbReference type="RefSeq" id="XP_025026912.1"/>
    </source>
</evidence>
<dbReference type="Pfam" id="PF00349">
    <property type="entry name" value="Hexokinase_1"/>
    <property type="match status" value="1"/>
</dbReference>
<dbReference type="GO" id="GO:0006006">
    <property type="term" value="P:glucose metabolic process"/>
    <property type="evidence" value="ECO:0007669"/>
    <property type="project" value="TreeGrafter"/>
</dbReference>
<comment type="catalytic activity">
    <reaction evidence="6">
        <text>D-glucose + ATP = D-glucose 6-phosphate + ADP + H(+)</text>
        <dbReference type="Rhea" id="RHEA:17825"/>
        <dbReference type="ChEBI" id="CHEBI:4167"/>
        <dbReference type="ChEBI" id="CHEBI:15378"/>
        <dbReference type="ChEBI" id="CHEBI:30616"/>
        <dbReference type="ChEBI" id="CHEBI:61548"/>
        <dbReference type="ChEBI" id="CHEBI:456216"/>
        <dbReference type="EC" id="2.7.1.1"/>
    </reaction>
    <physiologicalReaction direction="left-to-right" evidence="6">
        <dbReference type="Rhea" id="RHEA:17826"/>
    </physiologicalReaction>
</comment>
<protein>
    <recommendedName>
        <fullName evidence="7">Phosphotransferase</fullName>
        <ecNumber evidence="7">2.7.1.-</ecNumber>
    </recommendedName>
</protein>
<organism evidence="10 11">
    <name type="scientific">Python bivittatus</name>
    <name type="common">Burmese python</name>
    <name type="synonym">Python molurus bivittatus</name>
    <dbReference type="NCBI Taxonomy" id="176946"/>
    <lineage>
        <taxon>Eukaryota</taxon>
        <taxon>Metazoa</taxon>
        <taxon>Chordata</taxon>
        <taxon>Craniata</taxon>
        <taxon>Vertebrata</taxon>
        <taxon>Euteleostomi</taxon>
        <taxon>Lepidosauria</taxon>
        <taxon>Squamata</taxon>
        <taxon>Bifurcata</taxon>
        <taxon>Unidentata</taxon>
        <taxon>Episquamata</taxon>
        <taxon>Toxicofera</taxon>
        <taxon>Serpentes</taxon>
        <taxon>Henophidia</taxon>
        <taxon>Pythonidae</taxon>
        <taxon>Python</taxon>
    </lineage>
</organism>
<evidence type="ECO:0000256" key="4">
    <source>
        <dbReference type="ARBA" id="ARBA00044613"/>
    </source>
</evidence>
<keyword evidence="10" id="KW-1185">Reference proteome</keyword>
<proteinExistence type="inferred from homology"/>
<evidence type="ECO:0000256" key="7">
    <source>
        <dbReference type="RuleBase" id="RU362007"/>
    </source>
</evidence>
<dbReference type="GO" id="GO:0005739">
    <property type="term" value="C:mitochondrion"/>
    <property type="evidence" value="ECO:0007669"/>
    <property type="project" value="TreeGrafter"/>
</dbReference>
<name>A0A9F5IU91_PYTBI</name>
<dbReference type="InterPro" id="IPR001312">
    <property type="entry name" value="Hexokinase"/>
</dbReference>
<evidence type="ECO:0000256" key="5">
    <source>
        <dbReference type="ARBA" id="ARBA00047905"/>
    </source>
</evidence>
<comment type="pathway">
    <text evidence="2">Carbohydrate metabolism; hexose metabolism.</text>
</comment>
<dbReference type="Proteomes" id="UP000695026">
    <property type="component" value="Unplaced"/>
</dbReference>
<gene>
    <name evidence="11" type="primary">LOC112541497</name>
</gene>
<keyword evidence="7" id="KW-0067">ATP-binding</keyword>
<evidence type="ECO:0000256" key="3">
    <source>
        <dbReference type="ARBA" id="ARBA00023152"/>
    </source>
</evidence>
<dbReference type="GO" id="GO:0005829">
    <property type="term" value="C:cytosol"/>
    <property type="evidence" value="ECO:0007669"/>
    <property type="project" value="TreeGrafter"/>
</dbReference>
<feature type="non-terminal residue" evidence="11">
    <location>
        <position position="232"/>
    </location>
</feature>
<dbReference type="SUPFAM" id="SSF53067">
    <property type="entry name" value="Actin-like ATPase domain"/>
    <property type="match status" value="1"/>
</dbReference>
<dbReference type="GO" id="GO:0006096">
    <property type="term" value="P:glycolytic process"/>
    <property type="evidence" value="ECO:0007669"/>
    <property type="project" value="UniProtKB-KW"/>
</dbReference>
<dbReference type="GO" id="GO:0005524">
    <property type="term" value="F:ATP binding"/>
    <property type="evidence" value="ECO:0007669"/>
    <property type="project" value="UniProtKB-UniRule"/>
</dbReference>
<dbReference type="AlphaFoldDB" id="A0A9F5IU91"/>
<feature type="region of interest" description="Disordered" evidence="8">
    <location>
        <begin position="1"/>
        <end position="27"/>
    </location>
</feature>
<evidence type="ECO:0000256" key="6">
    <source>
        <dbReference type="ARBA" id="ARBA00048160"/>
    </source>
</evidence>
<evidence type="ECO:0000256" key="2">
    <source>
        <dbReference type="ARBA" id="ARBA00005028"/>
    </source>
</evidence>
<dbReference type="RefSeq" id="XP_025026912.1">
    <property type="nucleotide sequence ID" value="XM_025171144.1"/>
</dbReference>
<feature type="domain" description="Hexokinase N-terminal" evidence="9">
    <location>
        <begin position="179"/>
        <end position="232"/>
    </location>
</feature>